<evidence type="ECO:0000256" key="18">
    <source>
        <dbReference type="SAM" id="MobiDB-lite"/>
    </source>
</evidence>
<keyword evidence="6" id="KW-0158">Chromosome</keyword>
<evidence type="ECO:0000256" key="1">
    <source>
        <dbReference type="ARBA" id="ARBA00004123"/>
    </source>
</evidence>
<protein>
    <recommendedName>
        <fullName evidence="5">DASH complex subunit DAD2</fullName>
    </recommendedName>
    <alternativeName>
        <fullName evidence="17">Outer kinetochore protein DAD2</fullName>
    </alternativeName>
</protein>
<keyword evidence="20" id="KW-1185">Reference proteome</keyword>
<keyword evidence="9" id="KW-0493">Microtubule</keyword>
<dbReference type="Pfam" id="PF08654">
    <property type="entry name" value="DASH_Dad2"/>
    <property type="match status" value="1"/>
</dbReference>
<feature type="compositionally biased region" description="Acidic residues" evidence="18">
    <location>
        <begin position="107"/>
        <end position="130"/>
    </location>
</feature>
<evidence type="ECO:0000313" key="20">
    <source>
        <dbReference type="Proteomes" id="UP001497383"/>
    </source>
</evidence>
<dbReference type="PANTHER" id="PTHR28036">
    <property type="entry name" value="DASH COMPLEX SUBUNIT DAD2"/>
    <property type="match status" value="1"/>
</dbReference>
<keyword evidence="11" id="KW-0159">Chromosome partition</keyword>
<evidence type="ECO:0000256" key="17">
    <source>
        <dbReference type="ARBA" id="ARBA00030568"/>
    </source>
</evidence>
<dbReference type="Proteomes" id="UP001497383">
    <property type="component" value="Chromosome 1"/>
</dbReference>
<feature type="region of interest" description="Disordered" evidence="18">
    <location>
        <begin position="79"/>
        <end position="130"/>
    </location>
</feature>
<evidence type="ECO:0000256" key="3">
    <source>
        <dbReference type="ARBA" id="ARBA00004629"/>
    </source>
</evidence>
<keyword evidence="10" id="KW-0498">Mitosis</keyword>
<evidence type="ECO:0000256" key="9">
    <source>
        <dbReference type="ARBA" id="ARBA00022701"/>
    </source>
</evidence>
<evidence type="ECO:0000256" key="5">
    <source>
        <dbReference type="ARBA" id="ARBA00020260"/>
    </source>
</evidence>
<dbReference type="RefSeq" id="XP_066827413.1">
    <property type="nucleotide sequence ID" value="XM_066975005.1"/>
</dbReference>
<keyword evidence="13" id="KW-0206">Cytoskeleton</keyword>
<accession>A0ABP0ZDK5</accession>
<dbReference type="EMBL" id="OZ022405">
    <property type="protein sequence ID" value="CAK9435791.1"/>
    <property type="molecule type" value="Genomic_DNA"/>
</dbReference>
<organism evidence="19 20">
    <name type="scientific">Lodderomyces beijingensis</name>
    <dbReference type="NCBI Taxonomy" id="1775926"/>
    <lineage>
        <taxon>Eukaryota</taxon>
        <taxon>Fungi</taxon>
        <taxon>Dikarya</taxon>
        <taxon>Ascomycota</taxon>
        <taxon>Saccharomycotina</taxon>
        <taxon>Pichiomycetes</taxon>
        <taxon>Debaryomycetaceae</taxon>
        <taxon>Candida/Lodderomyces clade</taxon>
        <taxon>Lodderomyces</taxon>
    </lineage>
</organism>
<sequence>MSRSTAIQQKIAEKKANLEQLREFKQSADQLANELEQIGDYLEVMKDGTTNIAYIVAKWQSVMRAISLASIALVTHQSRTGETPTYPEPLVRIKLSEEEEKFRTDVDVEDGDEGEREEGNENEDQDQDDG</sequence>
<evidence type="ECO:0000256" key="10">
    <source>
        <dbReference type="ARBA" id="ARBA00022776"/>
    </source>
</evidence>
<reference evidence="19 20" key="1">
    <citation type="submission" date="2024-03" db="EMBL/GenBank/DDBJ databases">
        <authorList>
            <person name="Brejova B."/>
        </authorList>
    </citation>
    <scope>NUCLEOTIDE SEQUENCE [LARGE SCALE GENOMIC DNA]</scope>
    <source>
        <strain evidence="19 20">CBS 14171</strain>
    </source>
</reference>
<evidence type="ECO:0000256" key="15">
    <source>
        <dbReference type="ARBA" id="ARBA00023306"/>
    </source>
</evidence>
<evidence type="ECO:0000256" key="6">
    <source>
        <dbReference type="ARBA" id="ARBA00022454"/>
    </source>
</evidence>
<evidence type="ECO:0000313" key="19">
    <source>
        <dbReference type="EMBL" id="CAK9435791.1"/>
    </source>
</evidence>
<name>A0ABP0ZDK5_9ASCO</name>
<evidence type="ECO:0000256" key="13">
    <source>
        <dbReference type="ARBA" id="ARBA00023212"/>
    </source>
</evidence>
<evidence type="ECO:0000256" key="14">
    <source>
        <dbReference type="ARBA" id="ARBA00023242"/>
    </source>
</evidence>
<feature type="compositionally biased region" description="Basic and acidic residues" evidence="18">
    <location>
        <begin position="94"/>
        <end position="106"/>
    </location>
</feature>
<keyword evidence="15" id="KW-0131">Cell cycle</keyword>
<keyword evidence="16" id="KW-0137">Centromere</keyword>
<dbReference type="GeneID" id="92205671"/>
<keyword evidence="12" id="KW-0995">Kinetochore</keyword>
<keyword evidence="8" id="KW-0132">Cell division</keyword>
<evidence type="ECO:0000256" key="2">
    <source>
        <dbReference type="ARBA" id="ARBA00004186"/>
    </source>
</evidence>
<evidence type="ECO:0000256" key="4">
    <source>
        <dbReference type="ARBA" id="ARBA00005501"/>
    </source>
</evidence>
<dbReference type="PANTHER" id="PTHR28036:SF1">
    <property type="entry name" value="DASH COMPLEX SUBUNIT DAD2"/>
    <property type="match status" value="1"/>
</dbReference>
<evidence type="ECO:0000256" key="11">
    <source>
        <dbReference type="ARBA" id="ARBA00022829"/>
    </source>
</evidence>
<proteinExistence type="inferred from homology"/>
<comment type="similarity">
    <text evidence="4">Belongs to the DASH complex DAD2 family.</text>
</comment>
<keyword evidence="7" id="KW-0963">Cytoplasm</keyword>
<dbReference type="InterPro" id="IPR013963">
    <property type="entry name" value="DASH_Dad2"/>
</dbReference>
<comment type="subcellular location">
    <subcellularLocation>
        <location evidence="3">Chromosome</location>
        <location evidence="3">Centromere</location>
        <location evidence="3">Kinetochore</location>
    </subcellularLocation>
    <subcellularLocation>
        <location evidence="2">Cytoplasm</location>
        <location evidence="2">Cytoskeleton</location>
        <location evidence="2">Spindle</location>
    </subcellularLocation>
    <subcellularLocation>
        <location evidence="1">Nucleus</location>
    </subcellularLocation>
</comment>
<keyword evidence="14" id="KW-0539">Nucleus</keyword>
<gene>
    <name evidence="19" type="ORF">LODBEIA_P04750</name>
</gene>
<evidence type="ECO:0000256" key="12">
    <source>
        <dbReference type="ARBA" id="ARBA00022838"/>
    </source>
</evidence>
<evidence type="ECO:0000256" key="8">
    <source>
        <dbReference type="ARBA" id="ARBA00022618"/>
    </source>
</evidence>
<evidence type="ECO:0000256" key="16">
    <source>
        <dbReference type="ARBA" id="ARBA00023328"/>
    </source>
</evidence>
<evidence type="ECO:0000256" key="7">
    <source>
        <dbReference type="ARBA" id="ARBA00022490"/>
    </source>
</evidence>